<evidence type="ECO:0000313" key="2">
    <source>
        <dbReference type="Proteomes" id="UP000742098"/>
    </source>
</evidence>
<sequence>MKKEDLNQFKGEVKDAIRSWGESKIDSIFPKKAQARTFFKNGFNNLLSREDSRVNKWLDTAFLFIANEDGTVDSDVMIDTLAGLFQEMDVKEYKHGMIKMVVGKGEAVISLQQNFMLDMLVGDLGSLKFTVADIQELKEFFND</sequence>
<comment type="caution">
    <text evidence="1">The sequence shown here is derived from an EMBL/GenBank/DDBJ whole genome shotgun (WGS) entry which is preliminary data.</text>
</comment>
<gene>
    <name evidence="1" type="ORF">K8V05_09035</name>
</gene>
<proteinExistence type="predicted"/>
<protein>
    <submittedName>
        <fullName evidence="1">Uncharacterized protein</fullName>
    </submittedName>
</protein>
<evidence type="ECO:0000313" key="1">
    <source>
        <dbReference type="EMBL" id="HJF70882.1"/>
    </source>
</evidence>
<reference evidence="1" key="1">
    <citation type="journal article" date="2021" name="PeerJ">
        <title>Extensive microbial diversity within the chicken gut microbiome revealed by metagenomics and culture.</title>
        <authorList>
            <person name="Gilroy R."/>
            <person name="Ravi A."/>
            <person name="Getino M."/>
            <person name="Pursley I."/>
            <person name="Horton D.L."/>
            <person name="Alikhan N.F."/>
            <person name="Baker D."/>
            <person name="Gharbi K."/>
            <person name="Hall N."/>
            <person name="Watson M."/>
            <person name="Adriaenssens E.M."/>
            <person name="Foster-Nyarko E."/>
            <person name="Jarju S."/>
            <person name="Secka A."/>
            <person name="Antonio M."/>
            <person name="Oren A."/>
            <person name="Chaudhuri R.R."/>
            <person name="La Ragione R."/>
            <person name="Hildebrand F."/>
            <person name="Pallen M.J."/>
        </authorList>
    </citation>
    <scope>NUCLEOTIDE SEQUENCE</scope>
    <source>
        <strain evidence="1">6966</strain>
    </source>
</reference>
<name>A0A921KYP8_9BACT</name>
<reference evidence="1" key="2">
    <citation type="submission" date="2021-09" db="EMBL/GenBank/DDBJ databases">
        <authorList>
            <person name="Gilroy R."/>
        </authorList>
    </citation>
    <scope>NUCLEOTIDE SEQUENCE</scope>
    <source>
        <strain evidence="1">6966</strain>
    </source>
</reference>
<dbReference type="Proteomes" id="UP000742098">
    <property type="component" value="Unassembled WGS sequence"/>
</dbReference>
<dbReference type="AlphaFoldDB" id="A0A921KYP8"/>
<dbReference type="EMBL" id="DYVS01000149">
    <property type="protein sequence ID" value="HJF70882.1"/>
    <property type="molecule type" value="Genomic_DNA"/>
</dbReference>
<organism evidence="1 2">
    <name type="scientific">Butyricimonas virosa</name>
    <dbReference type="NCBI Taxonomy" id="544645"/>
    <lineage>
        <taxon>Bacteria</taxon>
        <taxon>Pseudomonadati</taxon>
        <taxon>Bacteroidota</taxon>
        <taxon>Bacteroidia</taxon>
        <taxon>Bacteroidales</taxon>
        <taxon>Odoribacteraceae</taxon>
        <taxon>Butyricimonas</taxon>
    </lineage>
</organism>
<accession>A0A921KYP8</accession>